<dbReference type="Pfam" id="PF25794">
    <property type="entry name" value="SACS"/>
    <property type="match status" value="2"/>
</dbReference>
<dbReference type="PANTHER" id="PTHR15600">
    <property type="entry name" value="SACSIN"/>
    <property type="match status" value="1"/>
</dbReference>
<evidence type="ECO:0000259" key="1">
    <source>
        <dbReference type="PROSITE" id="PS50097"/>
    </source>
</evidence>
<protein>
    <recommendedName>
        <fullName evidence="1">BTB domain-containing protein</fullName>
    </recommendedName>
</protein>
<dbReference type="InParanoid" id="A0A0C2SUS0"/>
<evidence type="ECO:0000313" key="2">
    <source>
        <dbReference type="EMBL" id="KIL57824.1"/>
    </source>
</evidence>
<dbReference type="Pfam" id="PF00651">
    <property type="entry name" value="BTB"/>
    <property type="match status" value="1"/>
</dbReference>
<dbReference type="SUPFAM" id="SSF55874">
    <property type="entry name" value="ATPase domain of HSP90 chaperone/DNA topoisomerase II/histidine kinase"/>
    <property type="match status" value="2"/>
</dbReference>
<dbReference type="InterPro" id="IPR036890">
    <property type="entry name" value="HATPase_C_sf"/>
</dbReference>
<gene>
    <name evidence="2" type="ORF">M378DRAFT_87354</name>
</gene>
<dbReference type="Gene3D" id="3.30.710.10">
    <property type="entry name" value="Potassium Channel Kv1.1, Chain A"/>
    <property type="match status" value="1"/>
</dbReference>
<evidence type="ECO:0000313" key="3">
    <source>
        <dbReference type="Proteomes" id="UP000054549"/>
    </source>
</evidence>
<dbReference type="Proteomes" id="UP000054549">
    <property type="component" value="Unassembled WGS sequence"/>
</dbReference>
<dbReference type="InterPro" id="IPR000210">
    <property type="entry name" value="BTB/POZ_dom"/>
</dbReference>
<sequence length="2537" mass="287001">LSFGETVSPVTVIQAVLRDYPFSASILRELLQNSDDAGATKQIFILDKDNPALIGYNDLEFLEQDWQAMHRSHMSPKADTSKSGKYGVGSKACYHITDQPQILSGSFFAILDPLNSKSMRIEYDRFKTTEYRKHYNFFSNLFKRNSFSGTVIRLPLRSSSSDLSQRIIRIEELQQMISDYISEELNVSLLFLDKLNTIDIWQTGNGISTRLAKWTKFRTSSLRHDHLLPFVTDDFVLSDGDKECLWRIVRTQSTEAEAIAHLSQLAGSDSANYIIKTHRLRPDVRIAHPLTSKERMSGRLFTFLPLPSKTGFPVHIHALFSMNSSRQRLRKPNERGIEHGSDKDVLIKWNQLLFNHYIPQGWSYLLKTLAEDASCGDILDAWPPHCSSITSGDGVYWQDILSNTFKVVVRSQLKVWPTVTGQGTTTYIDLKSSLIIARGQVDADVLVVLAELGLTCVQLPQSLLDLVDDSIIKLSPSVAHGRLQVSIDRFSKLSADQRALICEYLLSANDISNIFRLPVIPLSDGSVAALDARNKSRQRFVALTKDEARVFRTSARDAIPLDQLSPRTARLIREQARSQANVDLLGPHYVIECLSNGRRFLSDEWLIEFWCWLGEWRLKTDWLNLLKQNSVLKLIPTTKGPQSILCPIFHAAQEEGNVQLFEKLGLAFVTSALPASVIHFLLNNDILKNASNLNQLLTAINPASVPSLTDVEAQSIFRLATSYSRSISADNLEKLRKLRVFPLLVPTSRPLLPPDSNSSVSWRSIDKINVKGISPIQLIPLIDDVHFLSGPSIEYSSCSLLKQLHIPVLKEGDILLHALSHFTSQPKPLQVAFVSYIRNNQYRLPIVTLLLRRTAFLRTTDGSLQSPEKVIDLNSPLASLFTKSCKDSRVLVNKDVLDQQLLGDLRTLGLTKTKLDPYLVQERITYISSNSSTPEATAIARSLLTLMNDPSFSCSGLFIDTNMCWLPTASRLMTSKKCINNGRRDTDLFDQVLVTLDGSISISPSFKALLDWDKPLPFEVLTEQLHHTLNLPVLAVQGQKICSIVRELAGRQLRDTDIQDIQTTISGRPWVPTKSGPLAHHSRAVFVNVDIASGFHKVAFSKTEKEIYLFLLRMGCLEKPTAAVIIEELEGLQEQSNADGTVVQRVILLLDMLPDSMTEEEFQSVLVPDESGCLVPLSAGICYHNGPRRGRSNVNERETPVAHHLVTERLAEKLRMNRLGLKVEHDIDLGRNHITIIRNTLDQYDPEQFFTEFIANASDAKAKHFALLIDDHEGPTDRLISKEMKVLQSASLVVYNDGVFTQDDFKGIEMTGIGGKRGKPDVIGYFGLGALSMFHFTELAMIVSGSYVMFLNPAIQNLAYKGLDSVHFSLQDVKRHIPDHLEPLNGLFGFDLNSAGSYQGTLFRLPLRNSTHLTNDPLSLRFWSVKEIENMLLKQFDNLAYKSLLFTSLTHIDILARRGSRSKTLRSIQVARVPSNPAPEAPFKSEIATFKVKNVQMKWFVLSQSVQMPEEFKKQLEKKYKIYHILPIQVAAALDGVQEFGADGNLFCALPLSGATSFPVHISAPFVLEKGRRNVRLGNVGTESEFNQWLLSSEIPRLYLYLLEIFLTTQGTNTAWWPPIRLGRNSGDSMASQVIVDAFWTPKVLGTSSRRIFASRKKPTTRLAPKDAAVLVKKQKFFNTISRILEASNVVDVVELPSELWEDVNYAGLRVVDPSFVKNLLEGPHVCQQLNRDEKYMALLFLCYHKISLYKLPLLPLEDGSFATIFLQGDPDKLYYVLEQAPGVPYPPFRKSRLIRRDLESFLSKNGQVAAWVSLLCNYNVSILSEEGIVELIEDYIKPADEFDFIGDQDHRVWIDEFWNAQLKIPQAVSFFPLVSTQTPLHYISLQKVDDPSVIVLEELPEQRSHYSVLQSLGLIIVVRQALPPNLRAVLPTKRIGVYATFLDFFKKNPEKLGILRQLQADEQGVLGAWIRANFSHTPEGFAGIACQLPVWPVQQVAKDTRLAALNDDDVEILPPSIPTNLLRIFTDHPLVNWEDCMKSAKKEPCAAQHILELLNVSAYSKLRSSERAAYKEFVRSFMTIDEVGDQRLLLPDGDFVLRRASDLYEHNEPFVATFKADSPFLLSQDFQDLAQDLERYGLKRQRRLDLSMFIECAKAFDNERDIYAKRARAAVLYQSFNSLQLSSLDSQRCSELDLLKFIPRVDSQRPDYDNINTIDYMVDIPHGLLAPSQITIPEFEAVCWSQKGQTNQPPNATLCDTYQSLGRPNGEDVVTHLEVIAAMAQKHGRRKGLLLDLRATYKWLNDHANDIAHKISQKKREVLFLNVDDPGSADWTWHSASNLVIDLQDIYDMHDVKGFLRNYNELLKVAGVRKIRKRATNVMSTTNRHPQRDSFNDFRQSGTGADVVFEAQDNQFQILPAHRTWLADNNVHFDTKFTPSEMKKSRTSIRVEHSSMCVREVIDWFYVGKLSDLLINNSNNEEETKRRLELALEMLSLADEWGVTDLHEQLQVFIINDRDLINPYWVRHSKLFRLPCNPLI</sequence>
<dbReference type="InterPro" id="IPR052972">
    <property type="entry name" value="Sacsin_chaperone_reg"/>
</dbReference>
<dbReference type="EMBL" id="KN818356">
    <property type="protein sequence ID" value="KIL57824.1"/>
    <property type="molecule type" value="Genomic_DNA"/>
</dbReference>
<feature type="domain" description="BTB" evidence="1">
    <location>
        <begin position="2402"/>
        <end position="2468"/>
    </location>
</feature>
<dbReference type="OrthoDB" id="1262810at2759"/>
<feature type="non-terminal residue" evidence="2">
    <location>
        <position position="1"/>
    </location>
</feature>
<name>A0A0C2SUS0_AMAMK</name>
<dbReference type="HOGENOM" id="CLU_000417_1_0_1"/>
<dbReference type="PANTHER" id="PTHR15600:SF42">
    <property type="entry name" value="SACSIN"/>
    <property type="match status" value="1"/>
</dbReference>
<accession>A0A0C2SUS0</accession>
<keyword evidence="3" id="KW-1185">Reference proteome</keyword>
<organism evidence="2 3">
    <name type="scientific">Amanita muscaria (strain Koide BX008)</name>
    <dbReference type="NCBI Taxonomy" id="946122"/>
    <lineage>
        <taxon>Eukaryota</taxon>
        <taxon>Fungi</taxon>
        <taxon>Dikarya</taxon>
        <taxon>Basidiomycota</taxon>
        <taxon>Agaricomycotina</taxon>
        <taxon>Agaricomycetes</taxon>
        <taxon>Agaricomycetidae</taxon>
        <taxon>Agaricales</taxon>
        <taxon>Pluteineae</taxon>
        <taxon>Amanitaceae</taxon>
        <taxon>Amanita</taxon>
    </lineage>
</organism>
<dbReference type="InterPro" id="IPR058210">
    <property type="entry name" value="SACS/Nov_dom"/>
</dbReference>
<dbReference type="GO" id="GO:0030544">
    <property type="term" value="F:Hsp70 protein binding"/>
    <property type="evidence" value="ECO:0007669"/>
    <property type="project" value="TreeGrafter"/>
</dbReference>
<proteinExistence type="predicted"/>
<dbReference type="STRING" id="946122.A0A0C2SUS0"/>
<dbReference type="PROSITE" id="PS50097">
    <property type="entry name" value="BTB"/>
    <property type="match status" value="1"/>
</dbReference>
<reference evidence="2 3" key="1">
    <citation type="submission" date="2014-04" db="EMBL/GenBank/DDBJ databases">
        <title>Evolutionary Origins and Diversification of the Mycorrhizal Mutualists.</title>
        <authorList>
            <consortium name="DOE Joint Genome Institute"/>
            <consortium name="Mycorrhizal Genomics Consortium"/>
            <person name="Kohler A."/>
            <person name="Kuo A."/>
            <person name="Nagy L.G."/>
            <person name="Floudas D."/>
            <person name="Copeland A."/>
            <person name="Barry K.W."/>
            <person name="Cichocki N."/>
            <person name="Veneault-Fourrey C."/>
            <person name="LaButti K."/>
            <person name="Lindquist E.A."/>
            <person name="Lipzen A."/>
            <person name="Lundell T."/>
            <person name="Morin E."/>
            <person name="Murat C."/>
            <person name="Riley R."/>
            <person name="Ohm R."/>
            <person name="Sun H."/>
            <person name="Tunlid A."/>
            <person name="Henrissat B."/>
            <person name="Grigoriev I.V."/>
            <person name="Hibbett D.S."/>
            <person name="Martin F."/>
        </authorList>
    </citation>
    <scope>NUCLEOTIDE SEQUENCE [LARGE SCALE GENOMIC DNA]</scope>
    <source>
        <strain evidence="2 3">Koide BX008</strain>
    </source>
</reference>
<dbReference type="SUPFAM" id="SSF54695">
    <property type="entry name" value="POZ domain"/>
    <property type="match status" value="1"/>
</dbReference>
<dbReference type="InterPro" id="IPR011333">
    <property type="entry name" value="SKP1/BTB/POZ_sf"/>
</dbReference>